<gene>
    <name evidence="8" type="primary">shlB</name>
    <name evidence="8" type="ORF">XBP1_1130005</name>
</gene>
<dbReference type="Pfam" id="PF08479">
    <property type="entry name" value="POTRA_2"/>
    <property type="match status" value="1"/>
</dbReference>
<dbReference type="AlphaFoldDB" id="A0A077NAJ1"/>
<sequence length="560" mass="62378">MNERIIIPILLILCSPFQAVALSENIDNTSSSFMDEDMKTLQESSRNIRGLLEKRSHQSFINRAESVPEKKELQAFTGIGQCLQISGVYLKGITLLSLKDLTTLSAIPTTCITSNNINKLTSEIENIYIKKGYVTARLQFVPPSHDRRLGINVIEGFIEGIEGGTRWTNSQTLFPHLTNKPLNLNQLDQGLDQANRLQSNKTTIDILPGTKKGGSIIKLHNQHSSPWKVVVKTDNYGQKSTGEWVGRLNTSFDSPLGLSDFISFSGSNTLDKHNTKYSRSYILLYSIPYGDATISGFSGYSEYTRNADLRMSSVNFHGNSQQSGVRSDWVFYRDQMQIDTLSTQLTYKNSNNYIEGSKIAINSPTLSVFTLGISHLKITPGRLIILDANIEKGMRWFGAQTAAPFQDKTFIKGSLSAKLQQHFALFNLPFQFNTQFYAQYSPNSLPGIEWLNISDNSALRGFSKNSVSADNGWYLRNTLSHSIPIPKGSVTLNIGADIGQVLGYKSKVGWQSSAGLSTGITLNYQNLFADVELSQGKILSHQNKNAGERIQLLTRFSFRF</sequence>
<keyword evidence="3" id="KW-0998">Cell outer membrane</keyword>
<evidence type="ECO:0000313" key="8">
    <source>
        <dbReference type="EMBL" id="CDG95258.1"/>
    </source>
</evidence>
<keyword evidence="2" id="KW-0812">Transmembrane</keyword>
<dbReference type="Pfam" id="PF17287">
    <property type="entry name" value="POTRA_3"/>
    <property type="match status" value="1"/>
</dbReference>
<evidence type="ECO:0000256" key="4">
    <source>
        <dbReference type="SAM" id="SignalP"/>
    </source>
</evidence>
<dbReference type="InterPro" id="IPR027282">
    <property type="entry name" value="TPS"/>
</dbReference>
<evidence type="ECO:0000259" key="5">
    <source>
        <dbReference type="Pfam" id="PF03865"/>
    </source>
</evidence>
<dbReference type="PANTHER" id="PTHR34597">
    <property type="entry name" value="SLR1661 PROTEIN"/>
    <property type="match status" value="1"/>
</dbReference>
<dbReference type="HOGENOM" id="CLU_020581_4_0_6"/>
<feature type="domain" description="Haemolysin activator HlyB C-terminal" evidence="5">
    <location>
        <begin position="213"/>
        <end position="521"/>
    </location>
</feature>
<keyword evidence="4" id="KW-0732">Signal</keyword>
<dbReference type="RefSeq" id="WP_038214817.1">
    <property type="nucleotide sequence ID" value="NZ_CAWLWN010000103.1"/>
</dbReference>
<accession>A0A077NAJ1</accession>
<feature type="domain" description="Polypeptide-transport-associated ShlB-type" evidence="6">
    <location>
        <begin position="84"/>
        <end position="156"/>
    </location>
</feature>
<name>A0A077NAJ1_XENBV</name>
<evidence type="ECO:0000256" key="3">
    <source>
        <dbReference type="ARBA" id="ARBA00023237"/>
    </source>
</evidence>
<evidence type="ECO:0000256" key="1">
    <source>
        <dbReference type="ARBA" id="ARBA00022452"/>
    </source>
</evidence>
<dbReference type="PANTHER" id="PTHR34597:SF3">
    <property type="entry name" value="OUTER MEMBRANE TRANSPORTER CDIB"/>
    <property type="match status" value="1"/>
</dbReference>
<keyword evidence="1" id="KW-1134">Transmembrane beta strand</keyword>
<dbReference type="Gene3D" id="3.10.20.310">
    <property type="entry name" value="membrane protein fhac"/>
    <property type="match status" value="1"/>
</dbReference>
<proteinExistence type="predicted"/>
<feature type="domain" description="ShlB POTRA" evidence="7">
    <location>
        <begin position="160"/>
        <end position="208"/>
    </location>
</feature>
<dbReference type="InterPro" id="IPR005565">
    <property type="entry name" value="Hemolysn_activator_HlyB_C"/>
</dbReference>
<comment type="caution">
    <text evidence="8">The sequence shown here is derived from an EMBL/GenBank/DDBJ whole genome shotgun (WGS) entry which is preliminary data.</text>
</comment>
<feature type="chain" id="PRO_5001721616" evidence="4">
    <location>
        <begin position="22"/>
        <end position="560"/>
    </location>
</feature>
<evidence type="ECO:0000313" key="9">
    <source>
        <dbReference type="Proteomes" id="UP000028511"/>
    </source>
</evidence>
<feature type="signal peptide" evidence="4">
    <location>
        <begin position="1"/>
        <end position="21"/>
    </location>
</feature>
<reference evidence="8" key="1">
    <citation type="submission" date="2013-07" db="EMBL/GenBank/DDBJ databases">
        <title>Sub-species coevolution in mutualistic symbiosis.</title>
        <authorList>
            <person name="Murfin K."/>
            <person name="Klassen J."/>
            <person name="Lee M."/>
            <person name="Forst S."/>
            <person name="Stock P."/>
            <person name="Goodrich-Blair H."/>
        </authorList>
    </citation>
    <scope>NUCLEOTIDE SEQUENCE [LARGE SCALE GENOMIC DNA]</scope>
    <source>
        <strain evidence="8">Puntauvense</strain>
    </source>
</reference>
<evidence type="ECO:0000259" key="6">
    <source>
        <dbReference type="Pfam" id="PF08479"/>
    </source>
</evidence>
<dbReference type="PIRSF" id="PIRSF029745">
    <property type="entry name" value="FhaC"/>
    <property type="match status" value="1"/>
</dbReference>
<dbReference type="InterPro" id="IPR013686">
    <property type="entry name" value="Polypept-transport_assoc_ShlB"/>
</dbReference>
<dbReference type="EMBL" id="CBSW010000017">
    <property type="protein sequence ID" value="CDG95258.1"/>
    <property type="molecule type" value="Genomic_DNA"/>
</dbReference>
<dbReference type="InterPro" id="IPR051544">
    <property type="entry name" value="TPS_OM_transporter"/>
</dbReference>
<organism evidence="8 9">
    <name type="scientific">Xenorhabdus bovienii str. puntauvense</name>
    <dbReference type="NCBI Taxonomy" id="1398201"/>
    <lineage>
        <taxon>Bacteria</taxon>
        <taxon>Pseudomonadati</taxon>
        <taxon>Pseudomonadota</taxon>
        <taxon>Gammaproteobacteria</taxon>
        <taxon>Enterobacterales</taxon>
        <taxon>Morganellaceae</taxon>
        <taxon>Xenorhabdus</taxon>
    </lineage>
</organism>
<dbReference type="Gene3D" id="2.40.160.50">
    <property type="entry name" value="membrane protein fhac: a member of the omp85/tpsb transporter family"/>
    <property type="match status" value="1"/>
</dbReference>
<evidence type="ECO:0000256" key="2">
    <source>
        <dbReference type="ARBA" id="ARBA00022692"/>
    </source>
</evidence>
<dbReference type="InterPro" id="IPR035251">
    <property type="entry name" value="ShlB_POTRA"/>
</dbReference>
<dbReference type="Pfam" id="PF03865">
    <property type="entry name" value="ShlB"/>
    <property type="match status" value="1"/>
</dbReference>
<dbReference type="GO" id="GO:0098046">
    <property type="term" value="C:type V protein secretion system complex"/>
    <property type="evidence" value="ECO:0007669"/>
    <property type="project" value="TreeGrafter"/>
</dbReference>
<protein>
    <submittedName>
        <fullName evidence="8">Hemolysin transporter protein ShlB</fullName>
    </submittedName>
</protein>
<dbReference type="Proteomes" id="UP000028511">
    <property type="component" value="Unassembled WGS sequence"/>
</dbReference>
<dbReference type="GO" id="GO:0046819">
    <property type="term" value="P:protein secretion by the type V secretion system"/>
    <property type="evidence" value="ECO:0007669"/>
    <property type="project" value="TreeGrafter"/>
</dbReference>
<keyword evidence="1" id="KW-0472">Membrane</keyword>
<dbReference type="GO" id="GO:0008320">
    <property type="term" value="F:protein transmembrane transporter activity"/>
    <property type="evidence" value="ECO:0007669"/>
    <property type="project" value="TreeGrafter"/>
</dbReference>
<evidence type="ECO:0000259" key="7">
    <source>
        <dbReference type="Pfam" id="PF17287"/>
    </source>
</evidence>